<name>A0A919RGM1_9ACTN</name>
<dbReference type="RefSeq" id="WP_204024490.1">
    <property type="nucleotide sequence ID" value="NZ_BOOW01000013.1"/>
</dbReference>
<keyword evidence="10" id="KW-1185">Reference proteome</keyword>
<accession>A0A919RGM1</accession>
<dbReference type="PANTHER" id="PTHR23513">
    <property type="entry name" value="INTEGRAL MEMBRANE EFFLUX PROTEIN-RELATED"/>
    <property type="match status" value="1"/>
</dbReference>
<sequence length="427" mass="43580">MTVSEVDVEVATRSTEREAGGRTAVRNEAALVGFMGVSNLADGIFKIALPYMALALTDSPALVAGVALTLTLPWLLISLHVGVLVDRLDRRRLVVVGNLTRLTAALGLLLAYALEALSLPMLYGVGLVVGVTDVLVSTAVGAIIPAAVPRRRLGRANAWIAGAETVANEFAGPALGGLLLGIGVSVALGWTAAAFVLSAALIMLVAGRFRPVPGEGESAGGKRSVLGDIKEGLLFLWRNPLLRVLNLTTAVLVGAWSAWLALLPTYATGVLSVGAEGYGLLVGAIGVGGLLGAVLVAPANRLLGMRWVLFADLVGTFLMVFVPVVVPEAWAVGAAAFLGGMGGTLWSVNARVISQTVVPDHLLGRYGAAARTVTYGALPVGTVVAGAVAEFASPSAAFALFAVGSAAVIVPFLKGVTAARLRAATAE</sequence>
<evidence type="ECO:0000313" key="10">
    <source>
        <dbReference type="Proteomes" id="UP000606172"/>
    </source>
</evidence>
<dbReference type="EMBL" id="BOOW01000013">
    <property type="protein sequence ID" value="GII92024.1"/>
    <property type="molecule type" value="Genomic_DNA"/>
</dbReference>
<keyword evidence="6 7" id="KW-0472">Membrane</keyword>
<keyword evidence="3" id="KW-1003">Cell membrane</keyword>
<feature type="transmembrane region" description="Helical" evidence="7">
    <location>
        <begin position="278"/>
        <end position="297"/>
    </location>
</feature>
<dbReference type="SUPFAM" id="SSF103473">
    <property type="entry name" value="MFS general substrate transporter"/>
    <property type="match status" value="1"/>
</dbReference>
<dbReference type="GO" id="GO:0005886">
    <property type="term" value="C:plasma membrane"/>
    <property type="evidence" value="ECO:0007669"/>
    <property type="project" value="UniProtKB-SubCell"/>
</dbReference>
<comment type="subcellular location">
    <subcellularLocation>
        <location evidence="1">Cell membrane</location>
        <topology evidence="1">Multi-pass membrane protein</topology>
    </subcellularLocation>
</comment>
<feature type="transmembrane region" description="Helical" evidence="7">
    <location>
        <begin position="304"/>
        <end position="324"/>
    </location>
</feature>
<gene>
    <name evidence="9" type="ORF">Ssi02_22550</name>
</gene>
<feature type="transmembrane region" description="Helical" evidence="7">
    <location>
        <begin position="395"/>
        <end position="413"/>
    </location>
</feature>
<dbReference type="CDD" id="cd06173">
    <property type="entry name" value="MFS_MefA_like"/>
    <property type="match status" value="1"/>
</dbReference>
<feature type="transmembrane region" description="Helical" evidence="7">
    <location>
        <begin position="244"/>
        <end position="266"/>
    </location>
</feature>
<evidence type="ECO:0000256" key="5">
    <source>
        <dbReference type="ARBA" id="ARBA00022989"/>
    </source>
</evidence>
<keyword evidence="5 7" id="KW-1133">Transmembrane helix</keyword>
<feature type="transmembrane region" description="Helical" evidence="7">
    <location>
        <begin position="182"/>
        <end position="206"/>
    </location>
</feature>
<feature type="transmembrane region" description="Helical" evidence="7">
    <location>
        <begin position="61"/>
        <end position="81"/>
    </location>
</feature>
<evidence type="ECO:0000259" key="8">
    <source>
        <dbReference type="PROSITE" id="PS50850"/>
    </source>
</evidence>
<comment type="caution">
    <text evidence="9">The sequence shown here is derived from an EMBL/GenBank/DDBJ whole genome shotgun (WGS) entry which is preliminary data.</text>
</comment>
<dbReference type="GO" id="GO:0022857">
    <property type="term" value="F:transmembrane transporter activity"/>
    <property type="evidence" value="ECO:0007669"/>
    <property type="project" value="InterPro"/>
</dbReference>
<evidence type="ECO:0000313" key="9">
    <source>
        <dbReference type="EMBL" id="GII92024.1"/>
    </source>
</evidence>
<feature type="domain" description="Major facilitator superfamily (MFS) profile" evidence="8">
    <location>
        <begin position="1"/>
        <end position="420"/>
    </location>
</feature>
<protein>
    <submittedName>
        <fullName evidence="9">MFS transporter</fullName>
    </submittedName>
</protein>
<dbReference type="Pfam" id="PF05977">
    <property type="entry name" value="MFS_3"/>
    <property type="match status" value="1"/>
</dbReference>
<dbReference type="PANTHER" id="PTHR23513:SF6">
    <property type="entry name" value="MAJOR FACILITATOR SUPERFAMILY ASSOCIATED DOMAIN-CONTAINING PROTEIN"/>
    <property type="match status" value="1"/>
</dbReference>
<feature type="transmembrane region" description="Helical" evidence="7">
    <location>
        <begin position="368"/>
        <end position="389"/>
    </location>
</feature>
<evidence type="ECO:0000256" key="3">
    <source>
        <dbReference type="ARBA" id="ARBA00022475"/>
    </source>
</evidence>
<organism evidence="9 10">
    <name type="scientific">Sinosporangium siamense</name>
    <dbReference type="NCBI Taxonomy" id="1367973"/>
    <lineage>
        <taxon>Bacteria</taxon>
        <taxon>Bacillati</taxon>
        <taxon>Actinomycetota</taxon>
        <taxon>Actinomycetes</taxon>
        <taxon>Streptosporangiales</taxon>
        <taxon>Streptosporangiaceae</taxon>
        <taxon>Sinosporangium</taxon>
    </lineage>
</organism>
<keyword evidence="2" id="KW-0813">Transport</keyword>
<evidence type="ECO:0000256" key="1">
    <source>
        <dbReference type="ARBA" id="ARBA00004651"/>
    </source>
</evidence>
<dbReference type="InterPro" id="IPR036259">
    <property type="entry name" value="MFS_trans_sf"/>
</dbReference>
<dbReference type="AlphaFoldDB" id="A0A919RGM1"/>
<dbReference type="PROSITE" id="PS50850">
    <property type="entry name" value="MFS"/>
    <property type="match status" value="1"/>
</dbReference>
<dbReference type="Gene3D" id="1.20.1250.20">
    <property type="entry name" value="MFS general substrate transporter like domains"/>
    <property type="match status" value="1"/>
</dbReference>
<evidence type="ECO:0000256" key="6">
    <source>
        <dbReference type="ARBA" id="ARBA00023136"/>
    </source>
</evidence>
<dbReference type="InterPro" id="IPR010290">
    <property type="entry name" value="TM_effector"/>
</dbReference>
<evidence type="ECO:0000256" key="2">
    <source>
        <dbReference type="ARBA" id="ARBA00022448"/>
    </source>
</evidence>
<reference evidence="9" key="1">
    <citation type="submission" date="2021-01" db="EMBL/GenBank/DDBJ databases">
        <title>Whole genome shotgun sequence of Sinosporangium siamense NBRC 109515.</title>
        <authorList>
            <person name="Komaki H."/>
            <person name="Tamura T."/>
        </authorList>
    </citation>
    <scope>NUCLEOTIDE SEQUENCE</scope>
    <source>
        <strain evidence="9">NBRC 109515</strain>
    </source>
</reference>
<evidence type="ECO:0000256" key="7">
    <source>
        <dbReference type="SAM" id="Phobius"/>
    </source>
</evidence>
<dbReference type="InterPro" id="IPR020846">
    <property type="entry name" value="MFS_dom"/>
</dbReference>
<evidence type="ECO:0000256" key="4">
    <source>
        <dbReference type="ARBA" id="ARBA00022692"/>
    </source>
</evidence>
<dbReference type="Proteomes" id="UP000606172">
    <property type="component" value="Unassembled WGS sequence"/>
</dbReference>
<proteinExistence type="predicted"/>
<keyword evidence="4 7" id="KW-0812">Transmembrane</keyword>
<feature type="transmembrane region" description="Helical" evidence="7">
    <location>
        <begin position="330"/>
        <end position="348"/>
    </location>
</feature>